<feature type="domain" description="Endonuclease/exonuclease/phosphatase" evidence="2">
    <location>
        <begin position="293"/>
        <end position="573"/>
    </location>
</feature>
<dbReference type="Proteomes" id="UP000788419">
    <property type="component" value="Unassembled WGS sequence"/>
</dbReference>
<dbReference type="PANTHER" id="PTHR42834:SF1">
    <property type="entry name" value="ENDONUCLEASE_EXONUCLEASE_PHOSPHATASE FAMILY PROTEIN (AFU_ORTHOLOGUE AFUA_3G09210)"/>
    <property type="match status" value="1"/>
</dbReference>
<keyword evidence="3" id="KW-0540">Nuclease</keyword>
<sequence>MKPHPALRRLPALLLLLGVLPAVARPAAEPAIGQLQGDGPRSPLVGEQVTVTATVSADFREGLGGIFVQDAGDGDPRTSDGLFVQPVEGFAFPDNLGVGTQCRFHGRVVELDGRGGDSLTTLQVDRVDRCRAGTPVRAQAVQALPGDWEALEGMTVRIEAPLTVTGTDALQRFGELAVSFDGRQWQPSERARAGSAEHAALAAANARTRLLLDDASRQRDPEQVAYLGGGDVPRTGSVVRGAEGIVDPRHGWRLQLTGTPSIEVAARPAPPQVPGNVRVAAFNLENLFNGDGQGGGFPTPRGAKTPQALDAQLAKLVATIQGLDPDVAALMELENDGYGPDSGLARLVQVLNADGAQWRFVDAGRGPGTDTIRVGLIYRGDRLVARGKPAVLEGGPFGERSRVPLAQAFRRKDGGKDDFVVVANHLKSKGCSEAEGADADRKDGQGCWNALRLDSAQRLHAWLQSAPLGKGRERVAILGDFNAYAMEDPVRWLREEGGWTDALKAAAVAAPGSEPPYSYVYQGLSGRLDHALLSPALVPHLRGATEWHVNADEPDDAGYAGRNVPGPWRSSDHDPLLLGFDL</sequence>
<keyword evidence="4" id="KW-1185">Reference proteome</keyword>
<evidence type="ECO:0000256" key="1">
    <source>
        <dbReference type="SAM" id="SignalP"/>
    </source>
</evidence>
<dbReference type="EMBL" id="PDWN01000001">
    <property type="protein sequence ID" value="KAF1697502.1"/>
    <property type="molecule type" value="Genomic_DNA"/>
</dbReference>
<accession>A0ABQ6ZBT6</accession>
<evidence type="ECO:0000259" key="2">
    <source>
        <dbReference type="Pfam" id="PF03372"/>
    </source>
</evidence>
<evidence type="ECO:0000313" key="3">
    <source>
        <dbReference type="EMBL" id="KAF1697502.1"/>
    </source>
</evidence>
<organism evidence="3 4">
    <name type="scientific">Pseudoxanthomonas daejeonensis</name>
    <dbReference type="NCBI Taxonomy" id="266062"/>
    <lineage>
        <taxon>Bacteria</taxon>
        <taxon>Pseudomonadati</taxon>
        <taxon>Pseudomonadota</taxon>
        <taxon>Gammaproteobacteria</taxon>
        <taxon>Lysobacterales</taxon>
        <taxon>Lysobacteraceae</taxon>
        <taxon>Pseudoxanthomonas</taxon>
    </lineage>
</organism>
<keyword evidence="3" id="KW-0378">Hydrolase</keyword>
<dbReference type="CDD" id="cd10283">
    <property type="entry name" value="MnuA_DNase1-like"/>
    <property type="match status" value="1"/>
</dbReference>
<dbReference type="Pfam" id="PF03372">
    <property type="entry name" value="Exo_endo_phos"/>
    <property type="match status" value="1"/>
</dbReference>
<dbReference type="PANTHER" id="PTHR42834">
    <property type="entry name" value="ENDONUCLEASE/EXONUCLEASE/PHOSPHATASE FAMILY PROTEIN (AFU_ORTHOLOGUE AFUA_3G09210)"/>
    <property type="match status" value="1"/>
</dbReference>
<dbReference type="InterPro" id="IPR047971">
    <property type="entry name" value="ExeM-like"/>
</dbReference>
<dbReference type="GO" id="GO:0004519">
    <property type="term" value="F:endonuclease activity"/>
    <property type="evidence" value="ECO:0007669"/>
    <property type="project" value="UniProtKB-KW"/>
</dbReference>
<name>A0ABQ6ZBT6_9GAMM</name>
<proteinExistence type="predicted"/>
<reference evidence="3 4" key="1">
    <citation type="submission" date="2017-10" db="EMBL/GenBank/DDBJ databases">
        <title>Whole genome sequencing of members of genus Pseudoxanthomonas.</title>
        <authorList>
            <person name="Kumar S."/>
            <person name="Bansal K."/>
            <person name="Kaur A."/>
            <person name="Patil P."/>
            <person name="Sharma S."/>
            <person name="Patil P.B."/>
        </authorList>
    </citation>
    <scope>NUCLEOTIDE SEQUENCE [LARGE SCALE GENOMIC DNA]</scope>
    <source>
        <strain evidence="3 4">DSM 17801</strain>
    </source>
</reference>
<dbReference type="RefSeq" id="WP_162408126.1">
    <property type="nucleotide sequence ID" value="NZ_PDWN01000001.1"/>
</dbReference>
<keyword evidence="3" id="KW-0255">Endonuclease</keyword>
<gene>
    <name evidence="3" type="ORF">CSC65_01150</name>
</gene>
<dbReference type="NCBIfam" id="NF033681">
    <property type="entry name" value="ExeM_NucH_DNase"/>
    <property type="match status" value="1"/>
</dbReference>
<dbReference type="Gene3D" id="3.60.10.10">
    <property type="entry name" value="Endonuclease/exonuclease/phosphatase"/>
    <property type="match status" value="1"/>
</dbReference>
<dbReference type="SUPFAM" id="SSF56219">
    <property type="entry name" value="DNase I-like"/>
    <property type="match status" value="1"/>
</dbReference>
<protein>
    <submittedName>
        <fullName evidence="3">Endonuclease</fullName>
    </submittedName>
</protein>
<dbReference type="InterPro" id="IPR005135">
    <property type="entry name" value="Endo/exonuclease/phosphatase"/>
</dbReference>
<comment type="caution">
    <text evidence="3">The sequence shown here is derived from an EMBL/GenBank/DDBJ whole genome shotgun (WGS) entry which is preliminary data.</text>
</comment>
<dbReference type="InterPro" id="IPR036691">
    <property type="entry name" value="Endo/exonu/phosph_ase_sf"/>
</dbReference>
<feature type="chain" id="PRO_5046496216" evidence="1">
    <location>
        <begin position="25"/>
        <end position="582"/>
    </location>
</feature>
<keyword evidence="1" id="KW-0732">Signal</keyword>
<feature type="signal peptide" evidence="1">
    <location>
        <begin position="1"/>
        <end position="24"/>
    </location>
</feature>
<evidence type="ECO:0000313" key="4">
    <source>
        <dbReference type="Proteomes" id="UP000788419"/>
    </source>
</evidence>
<dbReference type="CDD" id="cd04486">
    <property type="entry name" value="YhcR_OBF_like"/>
    <property type="match status" value="1"/>
</dbReference>